<dbReference type="Proteomes" id="UP000268007">
    <property type="component" value="Unassembled WGS sequence"/>
</dbReference>
<keyword evidence="1" id="KW-1133">Transmembrane helix</keyword>
<proteinExistence type="predicted"/>
<protein>
    <submittedName>
        <fullName evidence="2">Uncharacterized protein</fullName>
    </submittedName>
</protein>
<feature type="transmembrane region" description="Helical" evidence="1">
    <location>
        <begin position="6"/>
        <end position="25"/>
    </location>
</feature>
<keyword evidence="1" id="KW-0812">Transmembrane</keyword>
<sequence>MKPFNSPETLIPLGVVIAFLLVLVVKRYHKAEKEYDDDFQGWI</sequence>
<gene>
    <name evidence="2" type="ORF">BDD43_1188</name>
</gene>
<name>A0A495IWI0_9SPHI</name>
<dbReference type="AlphaFoldDB" id="A0A495IWI0"/>
<keyword evidence="1" id="KW-0472">Membrane</keyword>
<evidence type="ECO:0000313" key="2">
    <source>
        <dbReference type="EMBL" id="RKR81045.1"/>
    </source>
</evidence>
<reference evidence="2 3" key="1">
    <citation type="submission" date="2018-10" db="EMBL/GenBank/DDBJ databases">
        <title>Genomic Encyclopedia of Archaeal and Bacterial Type Strains, Phase II (KMG-II): from individual species to whole genera.</title>
        <authorList>
            <person name="Goeker M."/>
        </authorList>
    </citation>
    <scope>NUCLEOTIDE SEQUENCE [LARGE SCALE GENOMIC DNA]</scope>
    <source>
        <strain evidence="2 3">DSM 18602</strain>
    </source>
</reference>
<evidence type="ECO:0000256" key="1">
    <source>
        <dbReference type="SAM" id="Phobius"/>
    </source>
</evidence>
<accession>A0A495IWI0</accession>
<dbReference type="EMBL" id="RBKU01000001">
    <property type="protein sequence ID" value="RKR81045.1"/>
    <property type="molecule type" value="Genomic_DNA"/>
</dbReference>
<evidence type="ECO:0000313" key="3">
    <source>
        <dbReference type="Proteomes" id="UP000268007"/>
    </source>
</evidence>
<keyword evidence="3" id="KW-1185">Reference proteome</keyword>
<comment type="caution">
    <text evidence="2">The sequence shown here is derived from an EMBL/GenBank/DDBJ whole genome shotgun (WGS) entry which is preliminary data.</text>
</comment>
<dbReference type="RefSeq" id="WP_008507937.1">
    <property type="nucleotide sequence ID" value="NZ_RBKU01000001.1"/>
</dbReference>
<organism evidence="2 3">
    <name type="scientific">Mucilaginibacter gracilis</name>
    <dbReference type="NCBI Taxonomy" id="423350"/>
    <lineage>
        <taxon>Bacteria</taxon>
        <taxon>Pseudomonadati</taxon>
        <taxon>Bacteroidota</taxon>
        <taxon>Sphingobacteriia</taxon>
        <taxon>Sphingobacteriales</taxon>
        <taxon>Sphingobacteriaceae</taxon>
        <taxon>Mucilaginibacter</taxon>
    </lineage>
</organism>